<organism evidence="3 4">
    <name type="scientific">Cladorrhinum samala</name>
    <dbReference type="NCBI Taxonomy" id="585594"/>
    <lineage>
        <taxon>Eukaryota</taxon>
        <taxon>Fungi</taxon>
        <taxon>Dikarya</taxon>
        <taxon>Ascomycota</taxon>
        <taxon>Pezizomycotina</taxon>
        <taxon>Sordariomycetes</taxon>
        <taxon>Sordariomycetidae</taxon>
        <taxon>Sordariales</taxon>
        <taxon>Podosporaceae</taxon>
        <taxon>Cladorrhinum</taxon>
    </lineage>
</organism>
<accession>A0AAV9HW10</accession>
<feature type="transmembrane region" description="Helical" evidence="2">
    <location>
        <begin position="287"/>
        <end position="308"/>
    </location>
</feature>
<sequence length="408" mass="45731">MGKPAPPITEPSAAGGSSSLDNSNADTFSLHSNPANTMGFSSGFDDDIPELQSHDLPPLYSDIDAEGGGESSALLLAEASPEPRNVVEPRQTDKNTGDVFFLTSFFEERPEELMTQINSSASVPPRAHVRVLGTHSAMVDEGGKKKKQTVTDFDVLVEVTPYLFSDATRQRSYMEVRTVENSEKARRGTVFKKRAPESKQDIELLEVPKPTLKEWCHRYCASSARVKCFTLQRRVLGFDEEKIRKLLTDLVRSTNYRGNVQVNLQVLDQYVTVYNDCFVNRSRLTAWIVWLCYLTFLWLLTWPFLFFATKKFEVVTADWNFSGTDDNGVKRYVSISEDHWYNTWARAIHNAVMLKKQTTLDHNDLVASHSSAPTAIDQALEGAPGFVRSGVQLFTAVHRSIGWGGDTC</sequence>
<feature type="compositionally biased region" description="Polar residues" evidence="1">
    <location>
        <begin position="15"/>
        <end position="40"/>
    </location>
</feature>
<keyword evidence="2" id="KW-0812">Transmembrane</keyword>
<reference evidence="3" key="1">
    <citation type="journal article" date="2023" name="Mol. Phylogenet. Evol.">
        <title>Genome-scale phylogeny and comparative genomics of the fungal order Sordariales.</title>
        <authorList>
            <person name="Hensen N."/>
            <person name="Bonometti L."/>
            <person name="Westerberg I."/>
            <person name="Brannstrom I.O."/>
            <person name="Guillou S."/>
            <person name="Cros-Aarteil S."/>
            <person name="Calhoun S."/>
            <person name="Haridas S."/>
            <person name="Kuo A."/>
            <person name="Mondo S."/>
            <person name="Pangilinan J."/>
            <person name="Riley R."/>
            <person name="LaButti K."/>
            <person name="Andreopoulos B."/>
            <person name="Lipzen A."/>
            <person name="Chen C."/>
            <person name="Yan M."/>
            <person name="Daum C."/>
            <person name="Ng V."/>
            <person name="Clum A."/>
            <person name="Steindorff A."/>
            <person name="Ohm R.A."/>
            <person name="Martin F."/>
            <person name="Silar P."/>
            <person name="Natvig D.O."/>
            <person name="Lalanne C."/>
            <person name="Gautier V."/>
            <person name="Ament-Velasquez S.L."/>
            <person name="Kruys A."/>
            <person name="Hutchinson M.I."/>
            <person name="Powell A.J."/>
            <person name="Barry K."/>
            <person name="Miller A.N."/>
            <person name="Grigoriev I.V."/>
            <person name="Debuchy R."/>
            <person name="Gladieux P."/>
            <person name="Hiltunen Thoren M."/>
            <person name="Johannesson H."/>
        </authorList>
    </citation>
    <scope>NUCLEOTIDE SEQUENCE</scope>
    <source>
        <strain evidence="3">PSN324</strain>
    </source>
</reference>
<comment type="caution">
    <text evidence="3">The sequence shown here is derived from an EMBL/GenBank/DDBJ whole genome shotgun (WGS) entry which is preliminary data.</text>
</comment>
<feature type="region of interest" description="Disordered" evidence="1">
    <location>
        <begin position="1"/>
        <end position="67"/>
    </location>
</feature>
<keyword evidence="2" id="KW-0472">Membrane</keyword>
<evidence type="ECO:0000313" key="3">
    <source>
        <dbReference type="EMBL" id="KAK4464330.1"/>
    </source>
</evidence>
<name>A0AAV9HW10_9PEZI</name>
<protein>
    <submittedName>
        <fullName evidence="3">Uncharacterized protein</fullName>
    </submittedName>
</protein>
<gene>
    <name evidence="3" type="ORF">QBC42DRAFT_263537</name>
</gene>
<keyword evidence="2" id="KW-1133">Transmembrane helix</keyword>
<dbReference type="PANTHER" id="PTHR37848">
    <property type="entry name" value="EXPRESSED PROTEIN"/>
    <property type="match status" value="1"/>
</dbReference>
<keyword evidence="4" id="KW-1185">Reference proteome</keyword>
<dbReference type="AlphaFoldDB" id="A0AAV9HW10"/>
<reference evidence="3" key="2">
    <citation type="submission" date="2023-06" db="EMBL/GenBank/DDBJ databases">
        <authorList>
            <consortium name="Lawrence Berkeley National Laboratory"/>
            <person name="Mondo S.J."/>
            <person name="Hensen N."/>
            <person name="Bonometti L."/>
            <person name="Westerberg I."/>
            <person name="Brannstrom I.O."/>
            <person name="Guillou S."/>
            <person name="Cros-Aarteil S."/>
            <person name="Calhoun S."/>
            <person name="Haridas S."/>
            <person name="Kuo A."/>
            <person name="Pangilinan J."/>
            <person name="Riley R."/>
            <person name="Labutti K."/>
            <person name="Andreopoulos B."/>
            <person name="Lipzen A."/>
            <person name="Chen C."/>
            <person name="Yanf M."/>
            <person name="Daum C."/>
            <person name="Ng V."/>
            <person name="Clum A."/>
            <person name="Steindorff A."/>
            <person name="Ohm R."/>
            <person name="Martin F."/>
            <person name="Silar P."/>
            <person name="Natvig D."/>
            <person name="Lalanne C."/>
            <person name="Gautier V."/>
            <person name="Ament-Velasquez S.L."/>
            <person name="Kruys A."/>
            <person name="Hutchinson M.I."/>
            <person name="Powell A.J."/>
            <person name="Barry K."/>
            <person name="Miller A.N."/>
            <person name="Grigoriev I.V."/>
            <person name="Debuchy R."/>
            <person name="Gladieux P."/>
            <person name="Thoren M.H."/>
            <person name="Johannesson H."/>
        </authorList>
    </citation>
    <scope>NUCLEOTIDE SEQUENCE</scope>
    <source>
        <strain evidence="3">PSN324</strain>
    </source>
</reference>
<evidence type="ECO:0000256" key="2">
    <source>
        <dbReference type="SAM" id="Phobius"/>
    </source>
</evidence>
<dbReference type="Proteomes" id="UP001321749">
    <property type="component" value="Unassembled WGS sequence"/>
</dbReference>
<evidence type="ECO:0000256" key="1">
    <source>
        <dbReference type="SAM" id="MobiDB-lite"/>
    </source>
</evidence>
<dbReference type="EMBL" id="MU864949">
    <property type="protein sequence ID" value="KAK4464330.1"/>
    <property type="molecule type" value="Genomic_DNA"/>
</dbReference>
<dbReference type="PANTHER" id="PTHR37848:SF1">
    <property type="entry name" value="SUN DOMAIN-CONTAINING PROTEIN"/>
    <property type="match status" value="1"/>
</dbReference>
<proteinExistence type="predicted"/>
<evidence type="ECO:0000313" key="4">
    <source>
        <dbReference type="Proteomes" id="UP001321749"/>
    </source>
</evidence>